<sequence>MALSLGTAGAAVAAPASSSGPRGEVPFGPVTVADLEAGGSYARAVQLSEPRPGRSRTLLATFQQFDVEKPGGFQISRSDDGGRTWRQWSKVPDDGEPGRIWLQPYLYELPRAFGGLPKGAVLCAANSLDFSSTRIVLYASVDRGLTWRFLSTVAEGGPPRAENGNTPVWEPFLLLHRDRLLCYYSDQRDPSYGQKLAHQSSRDLRHWGAVVDDAVGDEYSQRPGMITVAQVHRSLWIMTYEYGVSDTYYPVRYKLAPDPESFGRSPAHELLDQDGYAPSAAPTVAWSDSGGPGGSIVVSANSDADFFVNRALGDPGRWTRLSSPMPRGYSRFTIPLAGTGSRHRPGLVFVVTGAPYGEQAPVQAGVVQLD</sequence>
<keyword evidence="3" id="KW-1185">Reference proteome</keyword>
<dbReference type="PANTHER" id="PTHR38792:SF3">
    <property type="entry name" value="BNR_ASP-BOX REPEAT DOMAIN PROTEIN (AFU_ORTHOLOGUE AFUA_7G06430)-RELATED"/>
    <property type="match status" value="1"/>
</dbReference>
<dbReference type="Gene3D" id="2.120.10.10">
    <property type="match status" value="1"/>
</dbReference>
<dbReference type="InterPro" id="IPR036278">
    <property type="entry name" value="Sialidase_sf"/>
</dbReference>
<dbReference type="PANTHER" id="PTHR38792">
    <property type="entry name" value="BNR/ASP-BOX REPEAT DOMAIN PROTEIN (AFU_ORTHOLOGUE AFUA_7G06430)-RELATED"/>
    <property type="match status" value="1"/>
</dbReference>
<dbReference type="EMBL" id="CAJSLV010000043">
    <property type="protein sequence ID" value="CAG6392215.1"/>
    <property type="molecule type" value="Genomic_DNA"/>
</dbReference>
<dbReference type="SUPFAM" id="SSF50939">
    <property type="entry name" value="Sialidases"/>
    <property type="match status" value="1"/>
</dbReference>
<organism evidence="2 3">
    <name type="scientific">Actinacidiphila cocklensis</name>
    <dbReference type="NCBI Taxonomy" id="887465"/>
    <lineage>
        <taxon>Bacteria</taxon>
        <taxon>Bacillati</taxon>
        <taxon>Actinomycetota</taxon>
        <taxon>Actinomycetes</taxon>
        <taxon>Kitasatosporales</taxon>
        <taxon>Streptomycetaceae</taxon>
        <taxon>Actinacidiphila</taxon>
    </lineage>
</organism>
<evidence type="ECO:0000313" key="2">
    <source>
        <dbReference type="EMBL" id="CAG6392215.1"/>
    </source>
</evidence>
<feature type="compositionally biased region" description="Low complexity" evidence="1">
    <location>
        <begin position="1"/>
        <end position="23"/>
    </location>
</feature>
<evidence type="ECO:0000313" key="3">
    <source>
        <dbReference type="Proteomes" id="UP001152519"/>
    </source>
</evidence>
<reference evidence="2" key="1">
    <citation type="submission" date="2021-05" db="EMBL/GenBank/DDBJ databases">
        <authorList>
            <person name="Arsene-Ploetze F."/>
        </authorList>
    </citation>
    <scope>NUCLEOTIDE SEQUENCE</scope>
    <source>
        <strain evidence="2">DSM 42138</strain>
    </source>
</reference>
<gene>
    <name evidence="2" type="ORF">SCOCK_150187</name>
</gene>
<comment type="caution">
    <text evidence="2">The sequence shown here is derived from an EMBL/GenBank/DDBJ whole genome shotgun (WGS) entry which is preliminary data.</text>
</comment>
<feature type="region of interest" description="Disordered" evidence="1">
    <location>
        <begin position="1"/>
        <end position="27"/>
    </location>
</feature>
<proteinExistence type="predicted"/>
<dbReference type="AlphaFoldDB" id="A0A9W4DLK2"/>
<name>A0A9W4DLK2_9ACTN</name>
<evidence type="ECO:0008006" key="4">
    <source>
        <dbReference type="Google" id="ProtNLM"/>
    </source>
</evidence>
<dbReference type="Proteomes" id="UP001152519">
    <property type="component" value="Unassembled WGS sequence"/>
</dbReference>
<evidence type="ECO:0000256" key="1">
    <source>
        <dbReference type="SAM" id="MobiDB-lite"/>
    </source>
</evidence>
<protein>
    <recommendedName>
        <fullName evidence="4">Exo-alpha-sialidase</fullName>
    </recommendedName>
</protein>
<dbReference type="CDD" id="cd15482">
    <property type="entry name" value="Sialidase_non-viral"/>
    <property type="match status" value="1"/>
</dbReference>
<accession>A0A9W4DLK2</accession>